<keyword evidence="2" id="KW-0732">Signal</keyword>
<feature type="signal peptide" evidence="2">
    <location>
        <begin position="1"/>
        <end position="17"/>
    </location>
</feature>
<accession>A0A445AS33</accession>
<evidence type="ECO:0000313" key="4">
    <source>
        <dbReference type="Proteomes" id="UP000289738"/>
    </source>
</evidence>
<sequence>MRTCSIYFLLMMMKSSAFKYHVDAEAYTYDDEVIKKAEAMGKPENPKEATVETTRAIKHHQES</sequence>
<dbReference type="STRING" id="3818.A0A445AS33"/>
<keyword evidence="4" id="KW-1185">Reference proteome</keyword>
<dbReference type="AlphaFoldDB" id="A0A445AS33"/>
<dbReference type="Proteomes" id="UP000289738">
    <property type="component" value="Chromosome B01"/>
</dbReference>
<protein>
    <submittedName>
        <fullName evidence="3">Uncharacterized protein</fullName>
    </submittedName>
</protein>
<feature type="chain" id="PRO_5018973721" evidence="2">
    <location>
        <begin position="18"/>
        <end position="63"/>
    </location>
</feature>
<evidence type="ECO:0000256" key="2">
    <source>
        <dbReference type="SAM" id="SignalP"/>
    </source>
</evidence>
<organism evidence="3 4">
    <name type="scientific">Arachis hypogaea</name>
    <name type="common">Peanut</name>
    <dbReference type="NCBI Taxonomy" id="3818"/>
    <lineage>
        <taxon>Eukaryota</taxon>
        <taxon>Viridiplantae</taxon>
        <taxon>Streptophyta</taxon>
        <taxon>Embryophyta</taxon>
        <taxon>Tracheophyta</taxon>
        <taxon>Spermatophyta</taxon>
        <taxon>Magnoliopsida</taxon>
        <taxon>eudicotyledons</taxon>
        <taxon>Gunneridae</taxon>
        <taxon>Pentapetalae</taxon>
        <taxon>rosids</taxon>
        <taxon>fabids</taxon>
        <taxon>Fabales</taxon>
        <taxon>Fabaceae</taxon>
        <taxon>Papilionoideae</taxon>
        <taxon>50 kb inversion clade</taxon>
        <taxon>dalbergioids sensu lato</taxon>
        <taxon>Dalbergieae</taxon>
        <taxon>Pterocarpus clade</taxon>
        <taxon>Arachis</taxon>
    </lineage>
</organism>
<feature type="compositionally biased region" description="Basic and acidic residues" evidence="1">
    <location>
        <begin position="39"/>
        <end position="50"/>
    </location>
</feature>
<evidence type="ECO:0000313" key="3">
    <source>
        <dbReference type="EMBL" id="RYR29184.1"/>
    </source>
</evidence>
<dbReference type="EMBL" id="SDMP01000011">
    <property type="protein sequence ID" value="RYR29184.1"/>
    <property type="molecule type" value="Genomic_DNA"/>
</dbReference>
<feature type="region of interest" description="Disordered" evidence="1">
    <location>
        <begin position="39"/>
        <end position="63"/>
    </location>
</feature>
<comment type="caution">
    <text evidence="3">The sequence shown here is derived from an EMBL/GenBank/DDBJ whole genome shotgun (WGS) entry which is preliminary data.</text>
</comment>
<proteinExistence type="predicted"/>
<name>A0A445AS33_ARAHY</name>
<evidence type="ECO:0000256" key="1">
    <source>
        <dbReference type="SAM" id="MobiDB-lite"/>
    </source>
</evidence>
<reference evidence="3 4" key="1">
    <citation type="submission" date="2019-01" db="EMBL/GenBank/DDBJ databases">
        <title>Sequencing of cultivated peanut Arachis hypogaea provides insights into genome evolution and oil improvement.</title>
        <authorList>
            <person name="Chen X."/>
        </authorList>
    </citation>
    <scope>NUCLEOTIDE SEQUENCE [LARGE SCALE GENOMIC DNA]</scope>
    <source>
        <strain evidence="4">cv. Fuhuasheng</strain>
        <tissue evidence="3">Leaves</tissue>
    </source>
</reference>
<gene>
    <name evidence="3" type="ORF">Ahy_B01g053513</name>
</gene>